<dbReference type="GO" id="GO:0000287">
    <property type="term" value="F:magnesium ion binding"/>
    <property type="evidence" value="ECO:0007669"/>
    <property type="project" value="UniProtKB-UniRule"/>
</dbReference>
<name>A0A9E5JU21_9GAMM</name>
<evidence type="ECO:0000256" key="5">
    <source>
        <dbReference type="ARBA" id="ARBA00022842"/>
    </source>
</evidence>
<feature type="domain" description="Glutamate-ammonia ligase adenylyltransferase repeated" evidence="8">
    <location>
        <begin position="593"/>
        <end position="845"/>
    </location>
</feature>
<feature type="region of interest" description="Adenylyl transferase" evidence="7">
    <location>
        <begin position="483"/>
        <end position="989"/>
    </location>
</feature>
<feature type="domain" description="PII-uridylyltransferase/Glutamine-synthetase adenylyltransferase" evidence="9">
    <location>
        <begin position="330"/>
        <end position="468"/>
    </location>
</feature>
<dbReference type="Pfam" id="PF03710">
    <property type="entry name" value="GlnE"/>
    <property type="match status" value="2"/>
</dbReference>
<dbReference type="RefSeq" id="WP_167187615.1">
    <property type="nucleotide sequence ID" value="NZ_JAAONZ010000010.1"/>
</dbReference>
<dbReference type="InterPro" id="IPR043519">
    <property type="entry name" value="NT_sf"/>
</dbReference>
<comment type="catalytic activity">
    <reaction evidence="7">
        <text>[glutamine synthetase]-L-tyrosine + ATP = [glutamine synthetase]-O(4)-(5'-adenylyl)-L-tyrosine + diphosphate</text>
        <dbReference type="Rhea" id="RHEA:18589"/>
        <dbReference type="Rhea" id="RHEA-COMP:10660"/>
        <dbReference type="Rhea" id="RHEA-COMP:10661"/>
        <dbReference type="ChEBI" id="CHEBI:30616"/>
        <dbReference type="ChEBI" id="CHEBI:33019"/>
        <dbReference type="ChEBI" id="CHEBI:46858"/>
        <dbReference type="ChEBI" id="CHEBI:83624"/>
        <dbReference type="EC" id="2.7.7.42"/>
    </reaction>
</comment>
<evidence type="ECO:0000256" key="2">
    <source>
        <dbReference type="ARBA" id="ARBA00022695"/>
    </source>
</evidence>
<dbReference type="PANTHER" id="PTHR30621:SF0">
    <property type="entry name" value="BIFUNCTIONAL GLUTAMINE SYNTHETASE ADENYLYLTRANSFERASE_ADENYLYL-REMOVING ENZYME"/>
    <property type="match status" value="1"/>
</dbReference>
<dbReference type="CDD" id="cd05401">
    <property type="entry name" value="NT_GlnE_GlnD_like"/>
    <property type="match status" value="2"/>
</dbReference>
<evidence type="ECO:0000313" key="11">
    <source>
        <dbReference type="Proteomes" id="UP000787472"/>
    </source>
</evidence>
<dbReference type="SUPFAM" id="SSF81301">
    <property type="entry name" value="Nucleotidyltransferase"/>
    <property type="match status" value="2"/>
</dbReference>
<dbReference type="HAMAP" id="MF_00802">
    <property type="entry name" value="GlnE"/>
    <property type="match status" value="1"/>
</dbReference>
<comment type="similarity">
    <text evidence="7">Belongs to the GlnE family.</text>
</comment>
<dbReference type="GO" id="GO:0047388">
    <property type="term" value="F:[glutamine synthetase]-adenylyl-L-tyrosine phosphorylase activity"/>
    <property type="evidence" value="ECO:0007669"/>
    <property type="project" value="UniProtKB-EC"/>
</dbReference>
<keyword evidence="4 7" id="KW-0067">ATP-binding</keyword>
<dbReference type="EC" id="2.7.7.42" evidence="7"/>
<reference evidence="10" key="1">
    <citation type="submission" date="2020-03" db="EMBL/GenBank/DDBJ databases">
        <authorList>
            <person name="Guo F."/>
        </authorList>
    </citation>
    <scope>NUCLEOTIDE SEQUENCE</scope>
    <source>
        <strain evidence="10">JCM 30134</strain>
    </source>
</reference>
<evidence type="ECO:0000256" key="6">
    <source>
        <dbReference type="ARBA" id="ARBA00023268"/>
    </source>
</evidence>
<dbReference type="AlphaFoldDB" id="A0A9E5JU21"/>
<comment type="catalytic activity">
    <reaction evidence="7">
        <text>[glutamine synthetase]-O(4)-(5'-adenylyl)-L-tyrosine + phosphate = [glutamine synthetase]-L-tyrosine + ADP</text>
        <dbReference type="Rhea" id="RHEA:43716"/>
        <dbReference type="Rhea" id="RHEA-COMP:10660"/>
        <dbReference type="Rhea" id="RHEA-COMP:10661"/>
        <dbReference type="ChEBI" id="CHEBI:43474"/>
        <dbReference type="ChEBI" id="CHEBI:46858"/>
        <dbReference type="ChEBI" id="CHEBI:83624"/>
        <dbReference type="ChEBI" id="CHEBI:456216"/>
        <dbReference type="EC" id="2.7.7.89"/>
    </reaction>
</comment>
<dbReference type="GO" id="GO:0016874">
    <property type="term" value="F:ligase activity"/>
    <property type="evidence" value="ECO:0007669"/>
    <property type="project" value="UniProtKB-KW"/>
</dbReference>
<dbReference type="FunFam" id="1.20.120.330:FF:000005">
    <property type="entry name" value="Bifunctional glutamine synthetase adenylyltransferase/adenylyl-removing enzyme"/>
    <property type="match status" value="1"/>
</dbReference>
<evidence type="ECO:0000313" key="10">
    <source>
        <dbReference type="EMBL" id="NHO66554.1"/>
    </source>
</evidence>
<dbReference type="GO" id="GO:0000820">
    <property type="term" value="P:regulation of glutamine family amino acid metabolic process"/>
    <property type="evidence" value="ECO:0007669"/>
    <property type="project" value="UniProtKB-UniRule"/>
</dbReference>
<dbReference type="SUPFAM" id="SSF81593">
    <property type="entry name" value="Nucleotidyltransferase substrate binding subunit/domain"/>
    <property type="match status" value="2"/>
</dbReference>
<dbReference type="GO" id="GO:0008882">
    <property type="term" value="F:[glutamate-ammonia-ligase] adenylyltransferase activity"/>
    <property type="evidence" value="ECO:0007669"/>
    <property type="project" value="UniProtKB-UniRule"/>
</dbReference>
<dbReference type="FunFam" id="3.30.460.10:FF:000009">
    <property type="entry name" value="Bifunctional glutamine synthetase adenylyltransferase/adenylyl-removing enzyme"/>
    <property type="match status" value="2"/>
</dbReference>
<dbReference type="GO" id="GO:0005524">
    <property type="term" value="F:ATP binding"/>
    <property type="evidence" value="ECO:0007669"/>
    <property type="project" value="UniProtKB-UniRule"/>
</dbReference>
<dbReference type="GO" id="GO:0005829">
    <property type="term" value="C:cytosol"/>
    <property type="evidence" value="ECO:0007669"/>
    <property type="project" value="TreeGrafter"/>
</dbReference>
<sequence length="989" mass="112290">MLSFEQIPSLFHSSLQRQLDLWRDRSSEAQQARLTAWLQAHPEPAAQLARMWVASQYVAKVALDQTDAFLDWLEAGSFARTLSAEAMAAELDARLTQRKLNINGDTFDADDKEFDRQLRRFRRDMMLRILWRDFCRLAQMPETTGDMTSLAEVAIQAAIAYHHRQLQGRFGVPIGKYSQTPQPMVVLGMGKLGGYELNVSSDIDLIFTYPESGETEGGKRSVSNQEYFIKLGQKVIHSLDTGTGDGFVFRVDMRLRPYGQSGALVLNFDAMEEYYQTQGREWERYAMIKARVVSGEVMPGGVRAGEQLMDLLRPFTYRRYLDFSAIESMRDMKTLINREVQRKGINTDVKLGAGGIREIEFIVQVFQMIRGGKDVRLRERQVLILLPLLEQEGFLPAGAASELSEAYRFLRNTEHAIQGYQDKQTQSLPIEEADKERLAWVMGYDDFTGFHRDLEAHRRVVNAHFQDVIAEPEDSNKSDEDFAAWEPLWPKRSGPEDALPDVEALSVQLRDKGMVEPEAVAETLIQLLSSRALMTMQPDGRTRLDALMPRLLALLGDMQEPAETLSRILVLVEAVARRTAYLLLLVENPDALRQLIRLCGGSSWIAAQLAQHPALLDELLDPRSLYAPPDKDTLRDELRQQVLRVGWDDLEGQMETLRYFRMAHGLRVAASEVTDVLPLMKVSDYLTWLAEVILEHVLSLAWQQMVERHGRPQPLAGQPEPDFVVVGYGKLGGIELGHGSDLDLVFIHDASAQGYSNGERSIDNQTFFTRLGQKMIHILNTQTMSGKLYEVDMRLRPSGNSGLLVSSLTAFEKYQRNEAWTWEHQALTRARVVAGGQRLTAEFEALRNQLLQQPRDEAALKKDVVTMREKMRSHLGTQGSEEQKTRQFHLKQDVGGIVDIEFLVQYMVLAWAEKAPELCRWSDNIRILETLKAAGLMSADDADQLIEAYKVFRSAGHRLALQRMPGVVDGNEFEAERESVTRIWTRYLG</sequence>
<keyword evidence="6 7" id="KW-0511">Multifunctional enzyme</keyword>
<dbReference type="NCBIfam" id="NF008292">
    <property type="entry name" value="PRK11072.1"/>
    <property type="match status" value="1"/>
</dbReference>
<comment type="cofactor">
    <cofactor evidence="7">
        <name>Mg(2+)</name>
        <dbReference type="ChEBI" id="CHEBI:18420"/>
    </cofactor>
</comment>
<dbReference type="InterPro" id="IPR023057">
    <property type="entry name" value="GlnE"/>
</dbReference>
<keyword evidence="11" id="KW-1185">Reference proteome</keyword>
<evidence type="ECO:0000256" key="3">
    <source>
        <dbReference type="ARBA" id="ARBA00022741"/>
    </source>
</evidence>
<dbReference type="Gene3D" id="1.20.120.330">
    <property type="entry name" value="Nucleotidyltransferases domain 2"/>
    <property type="match status" value="2"/>
</dbReference>
<feature type="domain" description="Glutamate-ammonia ligase adenylyltransferase repeated" evidence="8">
    <location>
        <begin position="46"/>
        <end position="296"/>
    </location>
</feature>
<evidence type="ECO:0000256" key="4">
    <source>
        <dbReference type="ARBA" id="ARBA00022840"/>
    </source>
</evidence>
<gene>
    <name evidence="7 10" type="primary">glnE</name>
    <name evidence="10" type="ORF">G8770_13475</name>
</gene>
<dbReference type="InterPro" id="IPR005190">
    <property type="entry name" value="GlnE_rpt_dom"/>
</dbReference>
<evidence type="ECO:0000256" key="7">
    <source>
        <dbReference type="HAMAP-Rule" id="MF_00802"/>
    </source>
</evidence>
<accession>A0A9E5JU21</accession>
<protein>
    <recommendedName>
        <fullName evidence="7">Bifunctional glutamine synthetase adenylyltransferase/adenylyl-removing enzyme</fullName>
    </recommendedName>
    <alternativeName>
        <fullName evidence="7">ATP:glutamine synthetase adenylyltransferase</fullName>
    </alternativeName>
    <alternativeName>
        <fullName evidence="7">ATase</fullName>
    </alternativeName>
    <domain>
        <recommendedName>
            <fullName evidence="7">Glutamine synthetase adenylyl-L-tyrosine phosphorylase</fullName>
            <ecNumber evidence="7">2.7.7.89</ecNumber>
        </recommendedName>
        <alternativeName>
            <fullName evidence="7">Adenylyl removase</fullName>
            <shortName evidence="7">AR</shortName>
            <shortName evidence="7">AT-N</shortName>
        </alternativeName>
    </domain>
    <domain>
        <recommendedName>
            <fullName evidence="7">Glutamine synthetase adenylyl transferase</fullName>
            <ecNumber evidence="7">2.7.7.42</ecNumber>
        </recommendedName>
        <alternativeName>
            <fullName evidence="7">Adenylyl transferase</fullName>
            <shortName evidence="7">AT</shortName>
            <shortName evidence="7">AT-C</shortName>
        </alternativeName>
    </domain>
</protein>
<proteinExistence type="inferred from homology"/>
<keyword evidence="10" id="KW-0436">Ligase</keyword>
<keyword evidence="1 7" id="KW-0808">Transferase</keyword>
<dbReference type="Gene3D" id="3.30.460.10">
    <property type="entry name" value="Beta Polymerase, domain 2"/>
    <property type="match status" value="2"/>
</dbReference>
<evidence type="ECO:0000259" key="8">
    <source>
        <dbReference type="Pfam" id="PF03710"/>
    </source>
</evidence>
<comment type="caution">
    <text evidence="10">The sequence shown here is derived from an EMBL/GenBank/DDBJ whole genome shotgun (WGS) entry which is preliminary data.</text>
</comment>
<dbReference type="Pfam" id="PF08335">
    <property type="entry name" value="GlnD_UR_UTase"/>
    <property type="match status" value="2"/>
</dbReference>
<evidence type="ECO:0000256" key="1">
    <source>
        <dbReference type="ARBA" id="ARBA00022679"/>
    </source>
</evidence>
<dbReference type="Gene3D" id="1.20.120.1510">
    <property type="match status" value="1"/>
</dbReference>
<comment type="function">
    <text evidence="7">Involved in the regulation of glutamine synthetase GlnA, a key enzyme in the process to assimilate ammonia. When cellular nitrogen levels are high, the C-terminal adenylyl transferase (AT) inactivates GlnA by covalent transfer of an adenylyl group from ATP to specific tyrosine residue of GlnA, thus reducing its activity. Conversely, when nitrogen levels are low, the N-terminal adenylyl removase (AR) activates GlnA by removing the adenylyl group by phosphorolysis, increasing its activity. The regulatory region of GlnE binds the signal transduction protein PII (GlnB) which indicates the nitrogen status of the cell.</text>
</comment>
<dbReference type="EC" id="2.7.7.89" evidence="7"/>
<dbReference type="InterPro" id="IPR013546">
    <property type="entry name" value="PII_UdlTrfase/GS_AdlTrfase"/>
</dbReference>
<keyword evidence="3 7" id="KW-0547">Nucleotide-binding</keyword>
<organism evidence="10 11">
    <name type="scientific">Pseudomaricurvus hydrocarbonicus</name>
    <dbReference type="NCBI Taxonomy" id="1470433"/>
    <lineage>
        <taxon>Bacteria</taxon>
        <taxon>Pseudomonadati</taxon>
        <taxon>Pseudomonadota</taxon>
        <taxon>Gammaproteobacteria</taxon>
        <taxon>Cellvibrionales</taxon>
        <taxon>Cellvibrionaceae</taxon>
        <taxon>Pseudomaricurvus</taxon>
    </lineage>
</organism>
<evidence type="ECO:0000259" key="9">
    <source>
        <dbReference type="Pfam" id="PF08335"/>
    </source>
</evidence>
<dbReference type="PANTHER" id="PTHR30621">
    <property type="entry name" value="GLUTAMINE SYNTHETASE ADENYLYLTRANSFERASE"/>
    <property type="match status" value="1"/>
</dbReference>
<feature type="domain" description="PII-uridylyltransferase/Glutamine-synthetase adenylyltransferase" evidence="9">
    <location>
        <begin position="867"/>
        <end position="961"/>
    </location>
</feature>
<feature type="region of interest" description="Adenylyl removase" evidence="7">
    <location>
        <begin position="1"/>
        <end position="473"/>
    </location>
</feature>
<dbReference type="EMBL" id="JAAONZ010000010">
    <property type="protein sequence ID" value="NHO66554.1"/>
    <property type="molecule type" value="Genomic_DNA"/>
</dbReference>
<keyword evidence="5 7" id="KW-0460">Magnesium</keyword>
<keyword evidence="2 7" id="KW-0548">Nucleotidyltransferase</keyword>
<dbReference type="Proteomes" id="UP000787472">
    <property type="component" value="Unassembled WGS sequence"/>
</dbReference>